<evidence type="ECO:0000256" key="9">
    <source>
        <dbReference type="ARBA" id="ARBA00022723"/>
    </source>
</evidence>
<keyword evidence="13" id="KW-0067">ATP-binding</keyword>
<evidence type="ECO:0000256" key="18">
    <source>
        <dbReference type="ARBA" id="ARBA00023128"/>
    </source>
</evidence>
<dbReference type="Gene3D" id="3.40.50.300">
    <property type="entry name" value="P-loop containing nucleotide triphosphate hydrolases"/>
    <property type="match status" value="1"/>
</dbReference>
<accession>A0AAN7LWH0</accession>
<evidence type="ECO:0000256" key="20">
    <source>
        <dbReference type="RuleBase" id="RU362088"/>
    </source>
</evidence>
<evidence type="ECO:0000256" key="10">
    <source>
        <dbReference type="ARBA" id="ARBA00022741"/>
    </source>
</evidence>
<evidence type="ECO:0000256" key="19">
    <source>
        <dbReference type="ARBA" id="ARBA00023136"/>
    </source>
</evidence>
<dbReference type="InterPro" id="IPR037219">
    <property type="entry name" value="Peptidase_M41-like"/>
</dbReference>
<evidence type="ECO:0000256" key="17">
    <source>
        <dbReference type="ARBA" id="ARBA00023065"/>
    </source>
</evidence>
<dbReference type="PANTHER" id="PTHR23076:SF37">
    <property type="entry name" value="ATP-DEPENDENT ZINC METALLOPROTEASE FTSH 4, MITOCHONDRIAL"/>
    <property type="match status" value="1"/>
</dbReference>
<keyword evidence="17 20" id="KW-0406">Ion transport</keyword>
<dbReference type="GO" id="GO:0004176">
    <property type="term" value="F:ATP-dependent peptidase activity"/>
    <property type="evidence" value="ECO:0007669"/>
    <property type="project" value="InterPro"/>
</dbReference>
<evidence type="ECO:0000256" key="15">
    <source>
        <dbReference type="ARBA" id="ARBA00022989"/>
    </source>
</evidence>
<feature type="region of interest" description="Disordered" evidence="21">
    <location>
        <begin position="712"/>
        <end position="747"/>
    </location>
</feature>
<organism evidence="23 24">
    <name type="scientific">Trapa natans</name>
    <name type="common">Water chestnut</name>
    <dbReference type="NCBI Taxonomy" id="22666"/>
    <lineage>
        <taxon>Eukaryota</taxon>
        <taxon>Viridiplantae</taxon>
        <taxon>Streptophyta</taxon>
        <taxon>Embryophyta</taxon>
        <taxon>Tracheophyta</taxon>
        <taxon>Spermatophyta</taxon>
        <taxon>Magnoliopsida</taxon>
        <taxon>eudicotyledons</taxon>
        <taxon>Gunneridae</taxon>
        <taxon>Pentapetalae</taxon>
        <taxon>rosids</taxon>
        <taxon>malvids</taxon>
        <taxon>Myrtales</taxon>
        <taxon>Lythraceae</taxon>
        <taxon>Trapa</taxon>
    </lineage>
</organism>
<comment type="cofactor">
    <cofactor evidence="1">
        <name>Zn(2+)</name>
        <dbReference type="ChEBI" id="CHEBI:29105"/>
    </cofactor>
</comment>
<dbReference type="InterPro" id="IPR003593">
    <property type="entry name" value="AAA+_ATPase"/>
</dbReference>
<dbReference type="GO" id="GO:0005743">
    <property type="term" value="C:mitochondrial inner membrane"/>
    <property type="evidence" value="ECO:0007669"/>
    <property type="project" value="UniProtKB-SubCell"/>
</dbReference>
<dbReference type="NCBIfam" id="TIGR01241">
    <property type="entry name" value="FtsH_fam"/>
    <property type="match status" value="1"/>
</dbReference>
<keyword evidence="18" id="KW-0496">Mitochondrion</keyword>
<feature type="region of interest" description="Disordered" evidence="21">
    <location>
        <begin position="663"/>
        <end position="684"/>
    </location>
</feature>
<comment type="subcellular location">
    <subcellularLocation>
        <location evidence="2 20">Membrane</location>
        <topology evidence="2 20">Multi-pass membrane protein</topology>
    </subcellularLocation>
    <subcellularLocation>
        <location evidence="3">Mitochondrion inner membrane</location>
        <topology evidence="3">Single-pass membrane protein</topology>
        <orientation evidence="3">Intermembrane side</orientation>
    </subcellularLocation>
</comment>
<keyword evidence="8 20" id="KW-0812">Transmembrane</keyword>
<dbReference type="SUPFAM" id="SSF52540">
    <property type="entry name" value="P-loop containing nucleoside triphosphate hydrolases"/>
    <property type="match status" value="1"/>
</dbReference>
<evidence type="ECO:0000256" key="8">
    <source>
        <dbReference type="ARBA" id="ARBA00022692"/>
    </source>
</evidence>
<dbReference type="GO" id="GO:0046872">
    <property type="term" value="F:metal ion binding"/>
    <property type="evidence" value="ECO:0007669"/>
    <property type="project" value="UniProtKB-KW"/>
</dbReference>
<evidence type="ECO:0000256" key="3">
    <source>
        <dbReference type="ARBA" id="ARBA00004243"/>
    </source>
</evidence>
<dbReference type="GO" id="GO:0005385">
    <property type="term" value="F:zinc ion transmembrane transporter activity"/>
    <property type="evidence" value="ECO:0007669"/>
    <property type="project" value="InterPro"/>
</dbReference>
<dbReference type="FunFam" id="1.10.8.60:FF:000001">
    <property type="entry name" value="ATP-dependent zinc metalloprotease FtsH"/>
    <property type="match status" value="1"/>
</dbReference>
<dbReference type="Gene3D" id="1.20.58.760">
    <property type="entry name" value="Peptidase M41"/>
    <property type="match status" value="1"/>
</dbReference>
<evidence type="ECO:0000256" key="4">
    <source>
        <dbReference type="ARBA" id="ARBA00010044"/>
    </source>
</evidence>
<feature type="compositionally biased region" description="Polar residues" evidence="21">
    <location>
        <begin position="712"/>
        <end position="722"/>
    </location>
</feature>
<dbReference type="InterPro" id="IPR003689">
    <property type="entry name" value="ZIP"/>
</dbReference>
<dbReference type="GO" id="GO:0045037">
    <property type="term" value="P:protein import into chloroplast stroma"/>
    <property type="evidence" value="ECO:0007669"/>
    <property type="project" value="TreeGrafter"/>
</dbReference>
<dbReference type="SMART" id="SM00382">
    <property type="entry name" value="AAA"/>
    <property type="match status" value="1"/>
</dbReference>
<keyword evidence="11" id="KW-0378">Hydrolase</keyword>
<comment type="caution">
    <text evidence="20">Lacks conserved residue(s) required for the propagation of feature annotation.</text>
</comment>
<evidence type="ECO:0000256" key="16">
    <source>
        <dbReference type="ARBA" id="ARBA00023049"/>
    </source>
</evidence>
<dbReference type="InterPro" id="IPR005936">
    <property type="entry name" value="FtsH"/>
</dbReference>
<dbReference type="Pfam" id="PF00004">
    <property type="entry name" value="AAA"/>
    <property type="match status" value="1"/>
</dbReference>
<dbReference type="GO" id="GO:0009507">
    <property type="term" value="C:chloroplast"/>
    <property type="evidence" value="ECO:0007669"/>
    <property type="project" value="TreeGrafter"/>
</dbReference>
<comment type="similarity">
    <text evidence="20">Belongs to the ZIP transporter (TC 2.A.5) family.</text>
</comment>
<feature type="transmembrane region" description="Helical" evidence="20">
    <location>
        <begin position="1032"/>
        <end position="1051"/>
    </location>
</feature>
<dbReference type="Gene3D" id="1.10.8.60">
    <property type="match status" value="1"/>
</dbReference>
<keyword evidence="12" id="KW-0862">Zinc</keyword>
<dbReference type="NCBIfam" id="TIGR00820">
    <property type="entry name" value="zip"/>
    <property type="match status" value="1"/>
</dbReference>
<protein>
    <recommendedName>
        <fullName evidence="22">AAA+ ATPase domain-containing protein</fullName>
    </recommendedName>
</protein>
<evidence type="ECO:0000256" key="14">
    <source>
        <dbReference type="ARBA" id="ARBA00022946"/>
    </source>
</evidence>
<evidence type="ECO:0000256" key="5">
    <source>
        <dbReference type="ARBA" id="ARBA00010550"/>
    </source>
</evidence>
<dbReference type="EMBL" id="JAXQNO010000007">
    <property type="protein sequence ID" value="KAK4794276.1"/>
    <property type="molecule type" value="Genomic_DNA"/>
</dbReference>
<keyword evidence="16" id="KW-0482">Metalloprotease</keyword>
<evidence type="ECO:0000256" key="21">
    <source>
        <dbReference type="SAM" id="MobiDB-lite"/>
    </source>
</evidence>
<feature type="region of interest" description="Disordered" evidence="21">
    <location>
        <begin position="862"/>
        <end position="886"/>
    </location>
</feature>
<dbReference type="Proteomes" id="UP001346149">
    <property type="component" value="Unassembled WGS sequence"/>
</dbReference>
<evidence type="ECO:0000313" key="24">
    <source>
        <dbReference type="Proteomes" id="UP001346149"/>
    </source>
</evidence>
<dbReference type="PANTHER" id="PTHR23076">
    <property type="entry name" value="METALLOPROTEASE M41 FTSH"/>
    <property type="match status" value="1"/>
</dbReference>
<name>A0AAN7LWH0_TRANT</name>
<feature type="transmembrane region" description="Helical" evidence="20">
    <location>
        <begin position="996"/>
        <end position="1020"/>
    </location>
</feature>
<evidence type="ECO:0000256" key="2">
    <source>
        <dbReference type="ARBA" id="ARBA00004141"/>
    </source>
</evidence>
<evidence type="ECO:0000259" key="22">
    <source>
        <dbReference type="SMART" id="SM00382"/>
    </source>
</evidence>
<keyword evidence="15 20" id="KW-1133">Transmembrane helix</keyword>
<dbReference type="SUPFAM" id="SSF140990">
    <property type="entry name" value="FtsH protease domain-like"/>
    <property type="match status" value="1"/>
</dbReference>
<dbReference type="GO" id="GO:0004222">
    <property type="term" value="F:metalloendopeptidase activity"/>
    <property type="evidence" value="ECO:0007669"/>
    <property type="project" value="InterPro"/>
</dbReference>
<evidence type="ECO:0000256" key="1">
    <source>
        <dbReference type="ARBA" id="ARBA00001947"/>
    </source>
</evidence>
<proteinExistence type="inferred from homology"/>
<evidence type="ECO:0000256" key="7">
    <source>
        <dbReference type="ARBA" id="ARBA00022670"/>
    </source>
</evidence>
<feature type="domain" description="AAA+ ATPase" evidence="22">
    <location>
        <begin position="255"/>
        <end position="391"/>
    </location>
</feature>
<keyword evidence="14" id="KW-0809">Transit peptide</keyword>
<dbReference type="CDD" id="cd19501">
    <property type="entry name" value="RecA-like_FtsH"/>
    <property type="match status" value="1"/>
</dbReference>
<dbReference type="InterPro" id="IPR003960">
    <property type="entry name" value="ATPase_AAA_CS"/>
</dbReference>
<comment type="similarity">
    <text evidence="5">In the N-terminal section; belongs to the AAA ATPase family.</text>
</comment>
<keyword evidence="19 20" id="KW-0472">Membrane</keyword>
<keyword evidence="6 20" id="KW-0813">Transport</keyword>
<keyword evidence="24" id="KW-1185">Reference proteome</keyword>
<gene>
    <name evidence="23" type="ORF">SAY86_012270</name>
</gene>
<dbReference type="InterPro" id="IPR041569">
    <property type="entry name" value="AAA_lid_3"/>
</dbReference>
<reference evidence="23 24" key="1">
    <citation type="journal article" date="2023" name="Hortic Res">
        <title>Pangenome of water caltrop reveals structural variations and asymmetric subgenome divergence after allopolyploidization.</title>
        <authorList>
            <person name="Zhang X."/>
            <person name="Chen Y."/>
            <person name="Wang L."/>
            <person name="Yuan Y."/>
            <person name="Fang M."/>
            <person name="Shi L."/>
            <person name="Lu R."/>
            <person name="Comes H.P."/>
            <person name="Ma Y."/>
            <person name="Chen Y."/>
            <person name="Huang G."/>
            <person name="Zhou Y."/>
            <person name="Zheng Z."/>
            <person name="Qiu Y."/>
        </authorList>
    </citation>
    <scope>NUCLEOTIDE SEQUENCE [LARGE SCALE GENOMIC DNA]</scope>
    <source>
        <strain evidence="23">F231</strain>
    </source>
</reference>
<evidence type="ECO:0000256" key="12">
    <source>
        <dbReference type="ARBA" id="ARBA00022833"/>
    </source>
</evidence>
<dbReference type="GO" id="GO:0005524">
    <property type="term" value="F:ATP binding"/>
    <property type="evidence" value="ECO:0007669"/>
    <property type="project" value="UniProtKB-KW"/>
</dbReference>
<dbReference type="Pfam" id="PF01434">
    <property type="entry name" value="Peptidase_M41"/>
    <property type="match status" value="1"/>
</dbReference>
<dbReference type="FunFam" id="3.40.50.300:FF:000175">
    <property type="entry name" value="ATP-dependent zinc metalloprotease FTSH 4"/>
    <property type="match status" value="1"/>
</dbReference>
<dbReference type="InterPro" id="IPR003959">
    <property type="entry name" value="ATPase_AAA_core"/>
</dbReference>
<dbReference type="PROSITE" id="PS00674">
    <property type="entry name" value="AAA"/>
    <property type="match status" value="1"/>
</dbReference>
<dbReference type="Pfam" id="PF17862">
    <property type="entry name" value="AAA_lid_3"/>
    <property type="match status" value="1"/>
</dbReference>
<keyword evidence="7" id="KW-0645">Protease</keyword>
<evidence type="ECO:0000256" key="13">
    <source>
        <dbReference type="ARBA" id="ARBA00022840"/>
    </source>
</evidence>
<dbReference type="GO" id="GO:0006508">
    <property type="term" value="P:proteolysis"/>
    <property type="evidence" value="ECO:0007669"/>
    <property type="project" value="UniProtKB-KW"/>
</dbReference>
<feature type="transmembrane region" description="Helical" evidence="20">
    <location>
        <begin position="960"/>
        <end position="984"/>
    </location>
</feature>
<comment type="similarity">
    <text evidence="4">In the C-terminal section; belongs to the peptidase M41 family.</text>
</comment>
<keyword evidence="9" id="KW-0479">Metal-binding</keyword>
<evidence type="ECO:0000256" key="6">
    <source>
        <dbReference type="ARBA" id="ARBA00022448"/>
    </source>
</evidence>
<comment type="caution">
    <text evidence="23">The sequence shown here is derived from an EMBL/GenBank/DDBJ whole genome shotgun (WGS) entry which is preliminary data.</text>
</comment>
<sequence length="1052" mass="113213">MAWRRLLTQFSRRQLVIGQSKRSLLGNQLPITKFRTGVQRLARAPERFQSSYVGHLARRVRDADEAMEVAHLKELYHRNDPEALIRLFESQPALHSSPSAVAEYVKALVKVNMIDSHELVKTLQRGIDRPSREEDKITAFSPLKNVGKLTKDGILGTASAPIHMVAAEGGHFKEQLWRTIRTIALAFLLISGVGALIEDKGIGKGLGLNEEVTPSMESNTKFSDVKGVDEAKAELEEIVHYLRDPKRFTRLGGKLPKGVLLMGPPGTGKTMLARAIAGEAGVPFFSCSGSEFEEMFVGVGARRVRDLFSAAKKRSPCIIFIDEIDAIGGSRNPKDQQYMKMTLNQLLVELDGFKQNEGIIVIAATNFPESLDKALVRPGRFDRHIVVPNPDVEGRRQILEVYMSKVLKADDVDLMIIARGTPGFSGADLSNLVNIAALKAAMDGAKAVSMTDLEYAKDKIMMGSERKSAVISEESRRITAYHEGGHALVAIYTDGALPVHKATIVPRGMTLGMVAQLPDKDQTSVTRKQMLARLDVSMGGRVAEELIFGDNEVTSGASSDFKQATNLAMGMVTKYGMSNEIGLATHNYDDNGRSMSSETRLLIEKEVKCYLERAYNNAKAILTTHSKELHALANALLEHETLTGAQIKTLLAQVDTQKARQQEEVVSVQSSHIPPSAPSPTASAAAAAAAAAATKGKKDAGEYRGRLISSALDTATPPSSNLPAHGLPPHPGTGADATPPLSMSTSTSIVNCQSSDLDASCRNDDEAFNLKFVAMASILVAGMIGIIIPLGGVCFVKLKQGSTLSTDEEPKVESTESSLEAPLLPEDVNEWNGKVFGEEEGGGMHIVGIHAHAAHHTHNHLHGQEACQGNSTESSESHGHLHGLGGDDGENSGLRHVIISQILELGIVSHSVIIGLSLGVSMNPCTIRPLIVALSFHQFFEGFALGGCISQAQLKTASEITMACFFALTNPAGIGVGTAIASFYNPNIPRALVIEGILDCFSAGILVYMALVDLIAADFLSKRMSCNLRLQVVSYAMLFLGAGLMSMLAIWA</sequence>
<dbReference type="InterPro" id="IPR000642">
    <property type="entry name" value="Peptidase_M41"/>
</dbReference>
<dbReference type="AlphaFoldDB" id="A0AAN7LWH0"/>
<dbReference type="InterPro" id="IPR004698">
    <property type="entry name" value="Zn/Fe_permease_fun/pln"/>
</dbReference>
<dbReference type="Pfam" id="PF02535">
    <property type="entry name" value="Zip"/>
    <property type="match status" value="1"/>
</dbReference>
<evidence type="ECO:0000256" key="11">
    <source>
        <dbReference type="ARBA" id="ARBA00022801"/>
    </source>
</evidence>
<dbReference type="FunFam" id="1.20.58.760:FF:000002">
    <property type="entry name" value="ATP-dependent zinc metalloprotease FtsH"/>
    <property type="match status" value="1"/>
</dbReference>
<keyword evidence="10" id="KW-0547">Nucleotide-binding</keyword>
<dbReference type="HAMAP" id="MF_01458">
    <property type="entry name" value="FtsH"/>
    <property type="match status" value="1"/>
</dbReference>
<dbReference type="GO" id="GO:0016887">
    <property type="term" value="F:ATP hydrolysis activity"/>
    <property type="evidence" value="ECO:0007669"/>
    <property type="project" value="InterPro"/>
</dbReference>
<evidence type="ECO:0000313" key="23">
    <source>
        <dbReference type="EMBL" id="KAK4794276.1"/>
    </source>
</evidence>
<feature type="transmembrane region" description="Helical" evidence="20">
    <location>
        <begin position="772"/>
        <end position="796"/>
    </location>
</feature>
<dbReference type="InterPro" id="IPR027417">
    <property type="entry name" value="P-loop_NTPase"/>
</dbReference>